<dbReference type="InterPro" id="IPR004167">
    <property type="entry name" value="PSBD"/>
</dbReference>
<evidence type="ECO:0000256" key="4">
    <source>
        <dbReference type="SAM" id="MobiDB-lite"/>
    </source>
</evidence>
<dbReference type="InterPro" id="IPR045257">
    <property type="entry name" value="E2/Pdx1"/>
</dbReference>
<dbReference type="OrthoDB" id="537444at2759"/>
<accession>A0A5M6CCA8</accession>
<dbReference type="EMBL" id="CP144056">
    <property type="protein sequence ID" value="WWD19221.1"/>
    <property type="molecule type" value="Genomic_DNA"/>
</dbReference>
<dbReference type="InterPro" id="IPR000089">
    <property type="entry name" value="Biotin_lipoyl"/>
</dbReference>
<keyword evidence="6" id="KW-1185">Reference proteome</keyword>
<dbReference type="Proteomes" id="UP000322225">
    <property type="component" value="Chromosome 6"/>
</dbReference>
<dbReference type="GO" id="GO:0006086">
    <property type="term" value="P:pyruvate decarboxylation to acetyl-CoA"/>
    <property type="evidence" value="ECO:0007669"/>
    <property type="project" value="InterPro"/>
</dbReference>
<feature type="compositionally biased region" description="Basic and acidic residues" evidence="4">
    <location>
        <begin position="129"/>
        <end position="163"/>
    </location>
</feature>
<feature type="region of interest" description="Disordered" evidence="4">
    <location>
        <begin position="237"/>
        <end position="266"/>
    </location>
</feature>
<evidence type="ECO:0000313" key="6">
    <source>
        <dbReference type="Proteomes" id="UP000322225"/>
    </source>
</evidence>
<reference evidence="5" key="1">
    <citation type="submission" date="2017-08" db="EMBL/GenBank/DDBJ databases">
        <authorList>
            <person name="Cuomo C."/>
            <person name="Billmyre B."/>
            <person name="Heitman J."/>
        </authorList>
    </citation>
    <scope>NUCLEOTIDE SEQUENCE</scope>
    <source>
        <strain evidence="5">CBS 12478</strain>
    </source>
</reference>
<comment type="similarity">
    <text evidence="1">Belongs to the 2-oxoacid dehydrogenase family.</text>
</comment>
<dbReference type="CDD" id="cd06849">
    <property type="entry name" value="lipoyl_domain"/>
    <property type="match status" value="1"/>
</dbReference>
<gene>
    <name evidence="5" type="ORF">CI109_103679</name>
</gene>
<keyword evidence="2" id="KW-0450">Lipoyl</keyword>
<dbReference type="Gene3D" id="2.40.50.100">
    <property type="match status" value="1"/>
</dbReference>
<dbReference type="PANTHER" id="PTHR23151">
    <property type="entry name" value="DIHYDROLIPOAMIDE ACETYL/SUCCINYL-TRANSFERASE-RELATED"/>
    <property type="match status" value="1"/>
</dbReference>
<evidence type="ECO:0000256" key="2">
    <source>
        <dbReference type="ARBA" id="ARBA00022823"/>
    </source>
</evidence>
<dbReference type="GeneID" id="43585928"/>
<feature type="region of interest" description="Disordered" evidence="4">
    <location>
        <begin position="117"/>
        <end position="180"/>
    </location>
</feature>
<dbReference type="RefSeq" id="XP_031863983.1">
    <property type="nucleotide sequence ID" value="XM_032001820.1"/>
</dbReference>
<evidence type="ECO:0000313" key="5">
    <source>
        <dbReference type="EMBL" id="WWD19221.1"/>
    </source>
</evidence>
<dbReference type="PROSITE" id="PS51826">
    <property type="entry name" value="PSBD"/>
    <property type="match status" value="1"/>
</dbReference>
<name>A0A5M6CCA8_9TREE</name>
<dbReference type="InterPro" id="IPR036625">
    <property type="entry name" value="E3-bd_dom_sf"/>
</dbReference>
<evidence type="ECO:0000256" key="3">
    <source>
        <dbReference type="ARBA" id="ARBA00022946"/>
    </source>
</evidence>
<dbReference type="InterPro" id="IPR011053">
    <property type="entry name" value="Single_hybrid_motif"/>
</dbReference>
<dbReference type="Pfam" id="PF00364">
    <property type="entry name" value="Biotin_lipoyl"/>
    <property type="match status" value="1"/>
</dbReference>
<proteinExistence type="inferred from homology"/>
<dbReference type="SUPFAM" id="SSF51230">
    <property type="entry name" value="Single hybrid motif"/>
    <property type="match status" value="1"/>
</dbReference>
<dbReference type="PANTHER" id="PTHR23151:SF82">
    <property type="entry name" value="PYRUVATE DEHYDROGENASE COMPLEX PROTEIN X COMPONENT, MITOCHONDRIAL"/>
    <property type="match status" value="1"/>
</dbReference>
<evidence type="ECO:0000256" key="1">
    <source>
        <dbReference type="ARBA" id="ARBA00007317"/>
    </source>
</evidence>
<keyword evidence="3" id="KW-0809">Transit peptide</keyword>
<dbReference type="PROSITE" id="PS50968">
    <property type="entry name" value="BIOTINYL_LIPOYL"/>
    <property type="match status" value="1"/>
</dbReference>
<dbReference type="InterPro" id="IPR003016">
    <property type="entry name" value="2-oxoA_DH_lipoyl-BS"/>
</dbReference>
<dbReference type="PROSITE" id="PS00189">
    <property type="entry name" value="LIPOYL"/>
    <property type="match status" value="1"/>
</dbReference>
<dbReference type="SUPFAM" id="SSF47005">
    <property type="entry name" value="Peripheral subunit-binding domain of 2-oxo acid dehydrogenase complex"/>
    <property type="match status" value="1"/>
</dbReference>
<protein>
    <submittedName>
        <fullName evidence="5">Uncharacterized protein</fullName>
    </submittedName>
</protein>
<dbReference type="FunFam" id="2.40.50.100:FF:000010">
    <property type="entry name" value="Acetyltransferase component of pyruvate dehydrogenase complex"/>
    <property type="match status" value="1"/>
</dbReference>
<sequence length="351" mass="37099">MRGSTQLTSLIRSRISSSSRLPLRQVRYATSSLRMPAMSPTMTEGGITGWKKQEGEAFTAGDVLLEVETDKATIDVEAQDDGVMGKIIVKEGSSKIPVGQVIAILAEEGDDLASVEIPSNLAPEGSSIPEKEGNAPPKEEKKAEEPKKEEPKKQESAPAEKAETSGGHSHGGKQIKHSQPIFPSVSRLLLESDLTTEQISKLKGTGRHGMLTKGDVLLALGKVKSAYGSAEKLNLDPLGPSGKRASENKATAPTDGAAPAKKEAPLDGPSLRRLILGGLAKATVPSKPIIEHTPTPLPLSSDAEFDSVISPYTTLLPPPQPDVVLPDLETLAETESKGLTGAKKDEWAGLY</sequence>
<organism evidence="5 6">
    <name type="scientific">Kwoniella shandongensis</name>
    <dbReference type="NCBI Taxonomy" id="1734106"/>
    <lineage>
        <taxon>Eukaryota</taxon>
        <taxon>Fungi</taxon>
        <taxon>Dikarya</taxon>
        <taxon>Basidiomycota</taxon>
        <taxon>Agaricomycotina</taxon>
        <taxon>Tremellomycetes</taxon>
        <taxon>Tremellales</taxon>
        <taxon>Cryptococcaceae</taxon>
        <taxon>Kwoniella</taxon>
    </lineage>
</organism>
<dbReference type="GO" id="GO:0045254">
    <property type="term" value="C:pyruvate dehydrogenase complex"/>
    <property type="evidence" value="ECO:0007669"/>
    <property type="project" value="InterPro"/>
</dbReference>
<dbReference type="KEGG" id="ksn:43585928"/>
<dbReference type="Gene3D" id="4.10.320.10">
    <property type="entry name" value="E3-binding domain"/>
    <property type="match status" value="1"/>
</dbReference>
<dbReference type="AlphaFoldDB" id="A0A5M6CCA8"/>
<reference evidence="5" key="2">
    <citation type="submission" date="2024-01" db="EMBL/GenBank/DDBJ databases">
        <title>Comparative genomics of Cryptococcus and Kwoniella reveals pathogenesis evolution and contrasting modes of karyotype evolution via chromosome fusion or intercentromeric recombination.</title>
        <authorList>
            <person name="Coelho M.A."/>
            <person name="David-Palma M."/>
            <person name="Shea T."/>
            <person name="Bowers K."/>
            <person name="McGinley-Smith S."/>
            <person name="Mohammad A.W."/>
            <person name="Gnirke A."/>
            <person name="Yurkov A.M."/>
            <person name="Nowrousian M."/>
            <person name="Sun S."/>
            <person name="Cuomo C.A."/>
            <person name="Heitman J."/>
        </authorList>
    </citation>
    <scope>NUCLEOTIDE SEQUENCE</scope>
    <source>
        <strain evidence="5">CBS 12478</strain>
    </source>
</reference>
<dbReference type="GO" id="GO:0004742">
    <property type="term" value="F:dihydrolipoyllysine-residue acetyltransferase activity"/>
    <property type="evidence" value="ECO:0007669"/>
    <property type="project" value="TreeGrafter"/>
</dbReference>